<dbReference type="GO" id="GO:0003735">
    <property type="term" value="F:structural constituent of ribosome"/>
    <property type="evidence" value="ECO:0007669"/>
    <property type="project" value="TreeGrafter"/>
</dbReference>
<dbReference type="GO" id="GO:0006412">
    <property type="term" value="P:translation"/>
    <property type="evidence" value="ECO:0007669"/>
    <property type="project" value="TreeGrafter"/>
</dbReference>
<dbReference type="PANTHER" id="PTHR10724:SF7">
    <property type="entry name" value="SMALL RIBOSOMAL SUBUNIT PROTEIN BS1C"/>
    <property type="match status" value="1"/>
</dbReference>
<dbReference type="PROSITE" id="PS50126">
    <property type="entry name" value="S1"/>
    <property type="match status" value="2"/>
</dbReference>
<dbReference type="Gene3D" id="2.40.50.140">
    <property type="entry name" value="Nucleic acid-binding proteins"/>
    <property type="match status" value="2"/>
</dbReference>
<accession>A0A1X9PTX7</accession>
<comment type="similarity">
    <text evidence="1">Belongs to the bacterial ribosomal protein bS1 family.</text>
</comment>
<dbReference type="SUPFAM" id="SSF50249">
    <property type="entry name" value="Nucleic acid-binding proteins"/>
    <property type="match status" value="2"/>
</dbReference>
<keyword evidence="2 5" id="KW-0689">Ribosomal protein</keyword>
<dbReference type="GO" id="GO:0003729">
    <property type="term" value="F:mRNA binding"/>
    <property type="evidence" value="ECO:0007669"/>
    <property type="project" value="TreeGrafter"/>
</dbReference>
<protein>
    <submittedName>
        <fullName evidence="5">30S ribosomal protein S1</fullName>
    </submittedName>
</protein>
<geneLocation type="chloroplast" evidence="5"/>
<dbReference type="AlphaFoldDB" id="A0A1X9PTX7"/>
<dbReference type="InterPro" id="IPR050437">
    <property type="entry name" value="Ribos_protein_bS1-like"/>
</dbReference>
<dbReference type="InterPro" id="IPR012340">
    <property type="entry name" value="NA-bd_OB-fold"/>
</dbReference>
<keyword evidence="5" id="KW-0934">Plastid</keyword>
<evidence type="ECO:0000256" key="1">
    <source>
        <dbReference type="ARBA" id="ARBA00006767"/>
    </source>
</evidence>
<proteinExistence type="inferred from homology"/>
<dbReference type="PANTHER" id="PTHR10724">
    <property type="entry name" value="30S RIBOSOMAL PROTEIN S1"/>
    <property type="match status" value="1"/>
</dbReference>
<reference evidence="5" key="1">
    <citation type="submission" date="2017-03" db="EMBL/GenBank/DDBJ databases">
        <title>The new red algal subphylum Proteorhodophytina comprises the largest and most divergent plastid genomes known.</title>
        <authorList>
            <person name="Munoz-Gomez S.A."/>
            <person name="Mejia-Franco F.G."/>
            <person name="Durnin K."/>
            <person name="Morgan C."/>
            <person name="Grisdale C.J."/>
            <person name="Archibald J.M."/>
            <person name="Slamovits C.H."/>
        </authorList>
    </citation>
    <scope>NUCLEOTIDE SEQUENCE</scope>
    <source>
        <strain evidence="5">NIES-2662</strain>
    </source>
</reference>
<evidence type="ECO:0000256" key="2">
    <source>
        <dbReference type="ARBA" id="ARBA00022980"/>
    </source>
</evidence>
<organism evidence="5">
    <name type="scientific">Corynoplastis japonica</name>
    <dbReference type="NCBI Taxonomy" id="700918"/>
    <lineage>
        <taxon>Eukaryota</taxon>
        <taxon>Rhodophyta</taxon>
        <taxon>Rhodellophyceae</taxon>
        <taxon>Rhodellales</taxon>
        <taxon>Rhodellaceae</taxon>
        <taxon>Corynoplastis</taxon>
    </lineage>
</organism>
<feature type="domain" description="S1 motif" evidence="4">
    <location>
        <begin position="166"/>
        <end position="237"/>
    </location>
</feature>
<dbReference type="SMART" id="SM00316">
    <property type="entry name" value="S1"/>
    <property type="match status" value="3"/>
</dbReference>
<evidence type="ECO:0000256" key="3">
    <source>
        <dbReference type="ARBA" id="ARBA00023274"/>
    </source>
</evidence>
<dbReference type="InterPro" id="IPR003029">
    <property type="entry name" value="S1_domain"/>
</dbReference>
<evidence type="ECO:0000313" key="5">
    <source>
        <dbReference type="EMBL" id="ARO90958.1"/>
    </source>
</evidence>
<dbReference type="GO" id="GO:0005840">
    <property type="term" value="C:ribosome"/>
    <property type="evidence" value="ECO:0007669"/>
    <property type="project" value="UniProtKB-KW"/>
</dbReference>
<keyword evidence="5" id="KW-0150">Chloroplast</keyword>
<dbReference type="GO" id="GO:1990904">
    <property type="term" value="C:ribonucleoprotein complex"/>
    <property type="evidence" value="ECO:0007669"/>
    <property type="project" value="UniProtKB-KW"/>
</dbReference>
<dbReference type="EMBL" id="KY709210">
    <property type="protein sequence ID" value="ARO90958.1"/>
    <property type="molecule type" value="Genomic_DNA"/>
</dbReference>
<evidence type="ECO:0000259" key="4">
    <source>
        <dbReference type="PROSITE" id="PS50126"/>
    </source>
</evidence>
<name>A0A1X9PTX7_9RHOD</name>
<sequence>MIKKFTQKNFATVIKYNYDFKSGDIVAGTIFSLELQGALVDVGSASVAYVSSSFDVNLTINSVCEFLVLYVSKQSNLLILSIRALAYIRAWKRIKQMNRSSDILVSIEGLKGFIPNSHIISKQMISTLEYDNFFVKFLEVDEKTNNLVLSHRCALLQLEKTNFSIGQIVIGIIQEIQDYGLFIDLGNIKGLLHISEISDNYIPDLKKVFKIGDRIKVMISKILFIFYNNHFLYLSQILTL</sequence>
<gene>
    <name evidence="5" type="primary">rps1</name>
</gene>
<feature type="domain" description="S1 motif" evidence="4">
    <location>
        <begin position="85"/>
        <end position="152"/>
    </location>
</feature>
<keyword evidence="3" id="KW-0687">Ribonucleoprotein</keyword>
<dbReference type="Pfam" id="PF00575">
    <property type="entry name" value="S1"/>
    <property type="match status" value="1"/>
</dbReference>